<reference evidence="5 6" key="1">
    <citation type="submission" date="2019-07" db="EMBL/GenBank/DDBJ databases">
        <title>Tepidimonas aquatica CLN-1 draft genome.</title>
        <authorList>
            <person name="Da Costa M.S."/>
            <person name="Froufe H.J.C."/>
            <person name="Egas C."/>
            <person name="Albuquerque L."/>
        </authorList>
    </citation>
    <scope>NUCLEOTIDE SEQUENCE [LARGE SCALE GENOMIC DNA]</scope>
    <source>
        <strain evidence="5 6">CLN-1</strain>
    </source>
</reference>
<dbReference type="EMBL" id="VJNA01000012">
    <property type="protein sequence ID" value="TSE25136.1"/>
    <property type="molecule type" value="Genomic_DNA"/>
</dbReference>
<dbReference type="OrthoDB" id="119742at2"/>
<dbReference type="RefSeq" id="WP_144325617.1">
    <property type="nucleotide sequence ID" value="NZ_VJNA01000012.1"/>
</dbReference>
<organism evidence="5 6">
    <name type="scientific">Tepidimonas aquatica</name>
    <dbReference type="NCBI Taxonomy" id="247482"/>
    <lineage>
        <taxon>Bacteria</taxon>
        <taxon>Pseudomonadati</taxon>
        <taxon>Pseudomonadota</taxon>
        <taxon>Betaproteobacteria</taxon>
        <taxon>Burkholderiales</taxon>
        <taxon>Tepidimonas</taxon>
    </lineage>
</organism>
<gene>
    <name evidence="5" type="ORF">Taqua_01181</name>
</gene>
<evidence type="ECO:0000256" key="1">
    <source>
        <dbReference type="ARBA" id="ARBA00005068"/>
    </source>
</evidence>
<dbReference type="CDD" id="cd06532">
    <property type="entry name" value="Glyco_transf_25"/>
    <property type="match status" value="1"/>
</dbReference>
<evidence type="ECO:0000256" key="2">
    <source>
        <dbReference type="ARBA" id="ARBA00005222"/>
    </source>
</evidence>
<evidence type="ECO:0000313" key="5">
    <source>
        <dbReference type="EMBL" id="TSE25136.1"/>
    </source>
</evidence>
<comment type="caution">
    <text evidence="5">The sequence shown here is derived from an EMBL/GenBank/DDBJ whole genome shotgun (WGS) entry which is preliminary data.</text>
</comment>
<proteinExistence type="predicted"/>
<dbReference type="GO" id="GO:0016740">
    <property type="term" value="F:transferase activity"/>
    <property type="evidence" value="ECO:0007669"/>
    <property type="project" value="UniProtKB-KW"/>
</dbReference>
<sequence>MLPVVYINLDRDAQRRQAMEAMLRRHGLPFERLPAVAWAVLDEASRTRLYDPALNQRQFDRPLVDGEKGCYASHLKACEHLLASTAPALIVLEDDVELSDAVADVLAAIEALPPEGWDVIKLYSRRNERPAAATPLTGAHQLVAYRRVPSMSNGYALSRTGAAKLLQHRRPFGRPVDVDVRYWWEADLRVLGVVPGVVTLGAGSEASSIWHGGRPGRTWAGRWRRWSAQLDYSLRNAWHRRRQVLPAELARRSQG</sequence>
<keyword evidence="6" id="KW-1185">Reference proteome</keyword>
<feature type="domain" description="Glycosyl transferase family 25" evidence="4">
    <location>
        <begin position="3"/>
        <end position="177"/>
    </location>
</feature>
<dbReference type="UniPathway" id="UPA00820"/>
<evidence type="ECO:0000313" key="6">
    <source>
        <dbReference type="Proteomes" id="UP000318554"/>
    </source>
</evidence>
<dbReference type="InterPro" id="IPR002654">
    <property type="entry name" value="Glyco_trans_25"/>
</dbReference>
<dbReference type="AlphaFoldDB" id="A0A554WNI5"/>
<dbReference type="Proteomes" id="UP000318554">
    <property type="component" value="Unassembled WGS sequence"/>
</dbReference>
<protein>
    <submittedName>
        <fullName evidence="5">Glycosyltransferase family 25 (LPS biosynthesis protein)</fullName>
    </submittedName>
</protein>
<keyword evidence="5" id="KW-0808">Transferase</keyword>
<evidence type="ECO:0000259" key="4">
    <source>
        <dbReference type="Pfam" id="PF01755"/>
    </source>
</evidence>
<dbReference type="UniPathway" id="UPA00501"/>
<evidence type="ECO:0000256" key="3">
    <source>
        <dbReference type="ARBA" id="ARBA00022985"/>
    </source>
</evidence>
<dbReference type="Pfam" id="PF01755">
    <property type="entry name" value="Glyco_transf_25"/>
    <property type="match status" value="1"/>
</dbReference>
<comment type="pathway">
    <text evidence="2">Glycan metabolism; lacto-N-neotetraose biosynthesis.</text>
</comment>
<comment type="pathway">
    <text evidence="1">Bacterial outer membrane biogenesis; lipooligosaccharide biosynthesis.</text>
</comment>
<keyword evidence="3" id="KW-0448">Lipopolysaccharide biosynthesis</keyword>
<accession>A0A554WNI5</accession>
<name>A0A554WNI5_9BURK</name>
<dbReference type="GO" id="GO:0009103">
    <property type="term" value="P:lipopolysaccharide biosynthetic process"/>
    <property type="evidence" value="ECO:0007669"/>
    <property type="project" value="UniProtKB-KW"/>
</dbReference>